<evidence type="ECO:0000313" key="2">
    <source>
        <dbReference type="EMBL" id="ANZ67062.1"/>
    </source>
</evidence>
<organism evidence="2 3">
    <name type="scientific">Secundilactobacillus paracollinoides</name>
    <dbReference type="NCBI Taxonomy" id="240427"/>
    <lineage>
        <taxon>Bacteria</taxon>
        <taxon>Bacillati</taxon>
        <taxon>Bacillota</taxon>
        <taxon>Bacilli</taxon>
        <taxon>Lactobacillales</taxon>
        <taxon>Lactobacillaceae</taxon>
        <taxon>Secundilactobacillus</taxon>
    </lineage>
</organism>
<dbReference type="EMBL" id="CP014924">
    <property type="protein sequence ID" value="ANZ67062.1"/>
    <property type="molecule type" value="Genomic_DNA"/>
</dbReference>
<sequence length="105" mass="12008">MGIELLKTHEIKTPYMAFFVPLIVTAALCIIAEALYKKGWFNWLRPFAWYTVPILYMHQAVIDVLAKVPALDHTIILWLLGLIISLLIAAGWHQLVKRVLPKKSV</sequence>
<dbReference type="RefSeq" id="WP_065902355.1">
    <property type="nucleotide sequence ID" value="NZ_CP014912.1"/>
</dbReference>
<dbReference type="Proteomes" id="UP000093267">
    <property type="component" value="Chromosome"/>
</dbReference>
<keyword evidence="1" id="KW-1133">Transmembrane helix</keyword>
<dbReference type="OrthoDB" id="6623990at2"/>
<name>A0A1B2IYD7_9LACO</name>
<keyword evidence="1" id="KW-0812">Transmembrane</keyword>
<reference evidence="2 3" key="1">
    <citation type="submission" date="2016-03" db="EMBL/GenBank/DDBJ databases">
        <title>Pediococcus and Lactobacillus from brewery environment - whole genome sequencing and assembly.</title>
        <authorList>
            <person name="Behr J."/>
            <person name="Geissler A.J."/>
            <person name="Vogel R.F."/>
        </authorList>
    </citation>
    <scope>NUCLEOTIDE SEQUENCE [LARGE SCALE GENOMIC DNA]</scope>
    <source>
        <strain evidence="2 3">TMW 1.1995</strain>
    </source>
</reference>
<feature type="transmembrane region" description="Helical" evidence="1">
    <location>
        <begin position="75"/>
        <end position="96"/>
    </location>
</feature>
<protein>
    <submittedName>
        <fullName evidence="2">Uncharacterized protein</fullName>
    </submittedName>
</protein>
<keyword evidence="3" id="KW-1185">Reference proteome</keyword>
<evidence type="ECO:0000256" key="1">
    <source>
        <dbReference type="SAM" id="Phobius"/>
    </source>
</evidence>
<dbReference type="AlphaFoldDB" id="A0A1B2IYD7"/>
<keyword evidence="1" id="KW-0472">Membrane</keyword>
<feature type="transmembrane region" description="Helical" evidence="1">
    <location>
        <begin position="15"/>
        <end position="35"/>
    </location>
</feature>
<accession>A0A1B2IYD7</accession>
<evidence type="ECO:0000313" key="3">
    <source>
        <dbReference type="Proteomes" id="UP000093267"/>
    </source>
</evidence>
<gene>
    <name evidence="2" type="ORF">AYR63_07910</name>
</gene>
<proteinExistence type="predicted"/>